<keyword evidence="2 4" id="KW-0560">Oxidoreductase</keyword>
<dbReference type="PANTHER" id="PTHR42789:SF1">
    <property type="entry name" value="D-ISOMER SPECIFIC 2-HYDROXYACID DEHYDROGENASE FAMILY PROTEIN (AFU_ORTHOLOGUE AFUA_6G10090)"/>
    <property type="match status" value="1"/>
</dbReference>
<evidence type="ECO:0000313" key="8">
    <source>
        <dbReference type="Proteomes" id="UP001589789"/>
    </source>
</evidence>
<dbReference type="EMBL" id="JBHLVZ010000029">
    <property type="protein sequence ID" value="MFC0386362.1"/>
    <property type="molecule type" value="Genomic_DNA"/>
</dbReference>
<evidence type="ECO:0000259" key="5">
    <source>
        <dbReference type="Pfam" id="PF00389"/>
    </source>
</evidence>
<keyword evidence="8" id="KW-1185">Reference proteome</keyword>
<keyword evidence="3" id="KW-0520">NAD</keyword>
<evidence type="ECO:0000259" key="6">
    <source>
        <dbReference type="Pfam" id="PF02826"/>
    </source>
</evidence>
<dbReference type="InterPro" id="IPR029753">
    <property type="entry name" value="D-isomer_DH_CS"/>
</dbReference>
<dbReference type="SUPFAM" id="SSF52283">
    <property type="entry name" value="Formate/glycerate dehydrogenase catalytic domain-like"/>
    <property type="match status" value="1"/>
</dbReference>
<dbReference type="Pfam" id="PF02826">
    <property type="entry name" value="2-Hacid_dh_C"/>
    <property type="match status" value="1"/>
</dbReference>
<protein>
    <submittedName>
        <fullName evidence="7">Hydroxyacid dehydrogenase</fullName>
        <ecNumber evidence="7">1.1.1.-</ecNumber>
    </submittedName>
</protein>
<dbReference type="EC" id="1.1.1.-" evidence="7"/>
<dbReference type="CDD" id="cd12173">
    <property type="entry name" value="PGDH_4"/>
    <property type="match status" value="1"/>
</dbReference>
<evidence type="ECO:0000256" key="2">
    <source>
        <dbReference type="ARBA" id="ARBA00023002"/>
    </source>
</evidence>
<dbReference type="Proteomes" id="UP001589789">
    <property type="component" value="Unassembled WGS sequence"/>
</dbReference>
<organism evidence="7 8">
    <name type="scientific">Muricoccus vinaceus</name>
    <dbReference type="NCBI Taxonomy" id="424704"/>
    <lineage>
        <taxon>Bacteria</taxon>
        <taxon>Pseudomonadati</taxon>
        <taxon>Pseudomonadota</taxon>
        <taxon>Alphaproteobacteria</taxon>
        <taxon>Acetobacterales</taxon>
        <taxon>Roseomonadaceae</taxon>
        <taxon>Muricoccus</taxon>
    </lineage>
</organism>
<dbReference type="GO" id="GO:0016491">
    <property type="term" value="F:oxidoreductase activity"/>
    <property type="evidence" value="ECO:0007669"/>
    <property type="project" value="UniProtKB-KW"/>
</dbReference>
<dbReference type="InterPro" id="IPR036291">
    <property type="entry name" value="NAD(P)-bd_dom_sf"/>
</dbReference>
<proteinExistence type="inferred from homology"/>
<gene>
    <name evidence="7" type="ORF">ACFFIC_12510</name>
</gene>
<dbReference type="PANTHER" id="PTHR42789">
    <property type="entry name" value="D-ISOMER SPECIFIC 2-HYDROXYACID DEHYDROGENASE FAMILY PROTEIN (AFU_ORTHOLOGUE AFUA_6G10090)"/>
    <property type="match status" value="1"/>
</dbReference>
<dbReference type="SUPFAM" id="SSF51735">
    <property type="entry name" value="NAD(P)-binding Rossmann-fold domains"/>
    <property type="match status" value="1"/>
</dbReference>
<sequence>MPHVVVVDPIHPGGIQRLLDAPGITLDHPGAATGGDLAARLRDAEAAIVRGTAVNAAFLAMAPRLRMVCRHGVGYDLVDVPAMTRRGVVVMITPEANAASVAEHALMLMLAVARRVLPVDAGVRRGEWRVRGQSETFELGGRRVLVLGFGRIGTRVARLCAAFGMRVAVHDPFIPAGTIRGAGFEAVKDRDAGLAAADVVTLHLPAGEATRGMVDAAFLAAMKPGAVLINTARGTLLDEAALEAALRSAHLSGAGLDVLRVEPMVTPPPLLALDNVVVTPHVAASTAEGLQRMAWDAAGNVLDFLAGRPDPDAVVNREVLAPR</sequence>
<comment type="caution">
    <text evidence="7">The sequence shown here is derived from an EMBL/GenBank/DDBJ whole genome shotgun (WGS) entry which is preliminary data.</text>
</comment>
<feature type="domain" description="D-isomer specific 2-hydroxyacid dehydrogenase catalytic" evidence="5">
    <location>
        <begin position="4"/>
        <end position="314"/>
    </location>
</feature>
<evidence type="ECO:0000256" key="4">
    <source>
        <dbReference type="RuleBase" id="RU003719"/>
    </source>
</evidence>
<dbReference type="InterPro" id="IPR050857">
    <property type="entry name" value="D-2-hydroxyacid_DH"/>
</dbReference>
<dbReference type="InterPro" id="IPR006139">
    <property type="entry name" value="D-isomer_2_OHA_DH_cat_dom"/>
</dbReference>
<name>A0ABV6ISP3_9PROT</name>
<reference evidence="7 8" key="1">
    <citation type="submission" date="2024-09" db="EMBL/GenBank/DDBJ databases">
        <authorList>
            <person name="Sun Q."/>
            <person name="Mori K."/>
        </authorList>
    </citation>
    <scope>NUCLEOTIDE SEQUENCE [LARGE SCALE GENOMIC DNA]</scope>
    <source>
        <strain evidence="7 8">CCM 7468</strain>
    </source>
</reference>
<feature type="domain" description="D-isomer specific 2-hydroxyacid dehydrogenase NAD-binding" evidence="6">
    <location>
        <begin position="106"/>
        <end position="283"/>
    </location>
</feature>
<accession>A0ABV6ISP3</accession>
<dbReference type="PROSITE" id="PS00671">
    <property type="entry name" value="D_2_HYDROXYACID_DH_3"/>
    <property type="match status" value="1"/>
</dbReference>
<comment type="similarity">
    <text evidence="1 4">Belongs to the D-isomer specific 2-hydroxyacid dehydrogenase family.</text>
</comment>
<evidence type="ECO:0000256" key="1">
    <source>
        <dbReference type="ARBA" id="ARBA00005854"/>
    </source>
</evidence>
<evidence type="ECO:0000313" key="7">
    <source>
        <dbReference type="EMBL" id="MFC0386362.1"/>
    </source>
</evidence>
<evidence type="ECO:0000256" key="3">
    <source>
        <dbReference type="ARBA" id="ARBA00023027"/>
    </source>
</evidence>
<dbReference type="Pfam" id="PF00389">
    <property type="entry name" value="2-Hacid_dh"/>
    <property type="match status" value="1"/>
</dbReference>
<dbReference type="InterPro" id="IPR006140">
    <property type="entry name" value="D-isomer_DH_NAD-bd"/>
</dbReference>
<dbReference type="RefSeq" id="WP_377050754.1">
    <property type="nucleotide sequence ID" value="NZ_JBHLVZ010000029.1"/>
</dbReference>
<dbReference type="Gene3D" id="3.40.50.720">
    <property type="entry name" value="NAD(P)-binding Rossmann-like Domain"/>
    <property type="match status" value="2"/>
</dbReference>